<feature type="transmembrane region" description="Helical" evidence="2">
    <location>
        <begin position="27"/>
        <end position="48"/>
    </location>
</feature>
<dbReference type="EMBL" id="CAXAMN010027917">
    <property type="protein sequence ID" value="CAK9113889.1"/>
    <property type="molecule type" value="Genomic_DNA"/>
</dbReference>
<gene>
    <name evidence="3" type="ORF">CCMP2556_LOCUS52687</name>
</gene>
<feature type="region of interest" description="Disordered" evidence="1">
    <location>
        <begin position="310"/>
        <end position="349"/>
    </location>
</feature>
<accession>A0ABP0SNB9</accession>
<evidence type="ECO:0008006" key="5">
    <source>
        <dbReference type="Google" id="ProtNLM"/>
    </source>
</evidence>
<evidence type="ECO:0000313" key="3">
    <source>
        <dbReference type="EMBL" id="CAK9113889.1"/>
    </source>
</evidence>
<feature type="transmembrane region" description="Helical" evidence="2">
    <location>
        <begin position="273"/>
        <end position="295"/>
    </location>
</feature>
<evidence type="ECO:0000256" key="1">
    <source>
        <dbReference type="SAM" id="MobiDB-lite"/>
    </source>
</evidence>
<protein>
    <recommendedName>
        <fullName evidence="5">THH1/TOM1/TOM3 domain-containing protein</fullName>
    </recommendedName>
</protein>
<comment type="caution">
    <text evidence="3">The sequence shown here is derived from an EMBL/GenBank/DDBJ whole genome shotgun (WGS) entry which is preliminary data.</text>
</comment>
<keyword evidence="2" id="KW-1133">Transmembrane helix</keyword>
<sequence>MAPPWQPAPVADEPNTMSLEELHRSRVLVTIDVVLFFGSALVASKFWIDTQIRIRDLRRVNHDPNALASRRLCLQLLALANALRALGLVLDAKFRSIFGKATHGRYEQDHGAQQYVDWHRFFDYIISSFPTLVWCSMLSVLLLHILELHLAWRRSSSRACRACLRPWFFLGNLLAYVLYAACVAVTLPRRYAAFRHGAYFLLGCTHVLLVSGLLYFGYAVKKKVHQLEGSDLLSRRMWLLALVPLTELVRTVNDFEYSLGFLPFNLDSGLSSFLFLALAKLFLEWLPSACILIVFQPSQRRHASPGARAEDLVNPLLPPKPFDQKPEVESSESEEDTRGTLGPPEGIPWSLRVTCGSPRCGLSEREWKAMGVDDSWICDVHFNDSSVDSSCLNRRVEG</sequence>
<keyword evidence="4" id="KW-1185">Reference proteome</keyword>
<organism evidence="3 4">
    <name type="scientific">Durusdinium trenchii</name>
    <dbReference type="NCBI Taxonomy" id="1381693"/>
    <lineage>
        <taxon>Eukaryota</taxon>
        <taxon>Sar</taxon>
        <taxon>Alveolata</taxon>
        <taxon>Dinophyceae</taxon>
        <taxon>Suessiales</taxon>
        <taxon>Symbiodiniaceae</taxon>
        <taxon>Durusdinium</taxon>
    </lineage>
</organism>
<feature type="transmembrane region" description="Helical" evidence="2">
    <location>
        <begin position="167"/>
        <end position="187"/>
    </location>
</feature>
<reference evidence="3 4" key="1">
    <citation type="submission" date="2024-02" db="EMBL/GenBank/DDBJ databases">
        <authorList>
            <person name="Chen Y."/>
            <person name="Shah S."/>
            <person name="Dougan E. K."/>
            <person name="Thang M."/>
            <person name="Chan C."/>
        </authorList>
    </citation>
    <scope>NUCLEOTIDE SEQUENCE [LARGE SCALE GENOMIC DNA]</scope>
</reference>
<evidence type="ECO:0000256" key="2">
    <source>
        <dbReference type="SAM" id="Phobius"/>
    </source>
</evidence>
<feature type="transmembrane region" description="Helical" evidence="2">
    <location>
        <begin position="124"/>
        <end position="146"/>
    </location>
</feature>
<proteinExistence type="predicted"/>
<name>A0ABP0SNB9_9DINO</name>
<feature type="transmembrane region" description="Helical" evidence="2">
    <location>
        <begin position="199"/>
        <end position="216"/>
    </location>
</feature>
<keyword evidence="2" id="KW-0472">Membrane</keyword>
<keyword evidence="2" id="KW-0812">Transmembrane</keyword>
<evidence type="ECO:0000313" key="4">
    <source>
        <dbReference type="Proteomes" id="UP001642484"/>
    </source>
</evidence>
<dbReference type="Proteomes" id="UP001642484">
    <property type="component" value="Unassembled WGS sequence"/>
</dbReference>